<gene>
    <name evidence="1" type="primary">RE2_529</name>
    <name evidence="1" type="ORF">CK203_042082</name>
</gene>
<dbReference type="PANTHER" id="PTHR11439:SF467">
    <property type="entry name" value="INTEGRASE CATALYTIC DOMAIN-CONTAINING PROTEIN"/>
    <property type="match status" value="1"/>
</dbReference>
<dbReference type="AlphaFoldDB" id="A0A438HHF2"/>
<protein>
    <submittedName>
        <fullName evidence="1">Retrovirus-related Pol polyprotein from transposon RE2</fullName>
    </submittedName>
</protein>
<dbReference type="EMBL" id="QGNW01000222">
    <property type="protein sequence ID" value="RVW83906.1"/>
    <property type="molecule type" value="Genomic_DNA"/>
</dbReference>
<reference evidence="1 2" key="1">
    <citation type="journal article" date="2018" name="PLoS Genet.">
        <title>Population sequencing reveals clonal diversity and ancestral inbreeding in the grapevine cultivar Chardonnay.</title>
        <authorList>
            <person name="Roach M.J."/>
            <person name="Johnson D.L."/>
            <person name="Bohlmann J."/>
            <person name="van Vuuren H.J."/>
            <person name="Jones S.J."/>
            <person name="Pretorius I.S."/>
            <person name="Schmidt S.A."/>
            <person name="Borneman A.R."/>
        </authorList>
    </citation>
    <scope>NUCLEOTIDE SEQUENCE [LARGE SCALE GENOMIC DNA]</scope>
    <source>
        <strain evidence="2">cv. Chardonnay</strain>
        <tissue evidence="1">Leaf</tissue>
    </source>
</reference>
<dbReference type="Proteomes" id="UP000288805">
    <property type="component" value="Unassembled WGS sequence"/>
</dbReference>
<accession>A0A438HHF2</accession>
<comment type="caution">
    <text evidence="1">The sequence shown here is derived from an EMBL/GenBank/DDBJ whole genome shotgun (WGS) entry which is preliminary data.</text>
</comment>
<name>A0A438HHF2_VITVI</name>
<proteinExistence type="predicted"/>
<evidence type="ECO:0000313" key="2">
    <source>
        <dbReference type="Proteomes" id="UP000288805"/>
    </source>
</evidence>
<sequence length="190" mass="21492">MAVLIDTKLDLLKVSLKHKALITLKPLAQWCKSLFDNHLDLSMLNLLFMYIASTKHSTILSKPLGKQLSLDNGEPLFDPTLYRSTIGALQYVTLTHLDISFVVNKACQFMYFPTTAHWCVVKRILRYLKGTSSYGLLLQSSNIFLYKDILMSTSHHVLMTIKAPVAITYFSNPIWPHGLPLNIVLSPEVV</sequence>
<dbReference type="PANTHER" id="PTHR11439">
    <property type="entry name" value="GAG-POL-RELATED RETROTRANSPOSON"/>
    <property type="match status" value="1"/>
</dbReference>
<evidence type="ECO:0000313" key="1">
    <source>
        <dbReference type="EMBL" id="RVW83906.1"/>
    </source>
</evidence>
<organism evidence="1 2">
    <name type="scientific">Vitis vinifera</name>
    <name type="common">Grape</name>
    <dbReference type="NCBI Taxonomy" id="29760"/>
    <lineage>
        <taxon>Eukaryota</taxon>
        <taxon>Viridiplantae</taxon>
        <taxon>Streptophyta</taxon>
        <taxon>Embryophyta</taxon>
        <taxon>Tracheophyta</taxon>
        <taxon>Spermatophyta</taxon>
        <taxon>Magnoliopsida</taxon>
        <taxon>eudicotyledons</taxon>
        <taxon>Gunneridae</taxon>
        <taxon>Pentapetalae</taxon>
        <taxon>rosids</taxon>
        <taxon>Vitales</taxon>
        <taxon>Vitaceae</taxon>
        <taxon>Viteae</taxon>
        <taxon>Vitis</taxon>
    </lineage>
</organism>